<dbReference type="SUPFAM" id="SSF88723">
    <property type="entry name" value="PIN domain-like"/>
    <property type="match status" value="1"/>
</dbReference>
<reference evidence="2" key="1">
    <citation type="submission" date="2023-03" db="EMBL/GenBank/DDBJ databases">
        <title>Massive genome expansion in bonnet fungi (Mycena s.s.) driven by repeated elements and novel gene families across ecological guilds.</title>
        <authorList>
            <consortium name="Lawrence Berkeley National Laboratory"/>
            <person name="Harder C.B."/>
            <person name="Miyauchi S."/>
            <person name="Viragh M."/>
            <person name="Kuo A."/>
            <person name="Thoen E."/>
            <person name="Andreopoulos B."/>
            <person name="Lu D."/>
            <person name="Skrede I."/>
            <person name="Drula E."/>
            <person name="Henrissat B."/>
            <person name="Morin E."/>
            <person name="Kohler A."/>
            <person name="Barry K."/>
            <person name="LaButti K."/>
            <person name="Morin E."/>
            <person name="Salamov A."/>
            <person name="Lipzen A."/>
            <person name="Mereny Z."/>
            <person name="Hegedus B."/>
            <person name="Baldrian P."/>
            <person name="Stursova M."/>
            <person name="Weitz H."/>
            <person name="Taylor A."/>
            <person name="Grigoriev I.V."/>
            <person name="Nagy L.G."/>
            <person name="Martin F."/>
            <person name="Kauserud H."/>
        </authorList>
    </citation>
    <scope>NUCLEOTIDE SEQUENCE</scope>
    <source>
        <strain evidence="2">CBHHK200</strain>
    </source>
</reference>
<evidence type="ECO:0000313" key="3">
    <source>
        <dbReference type="Proteomes" id="UP001218188"/>
    </source>
</evidence>
<dbReference type="InterPro" id="IPR006084">
    <property type="entry name" value="XPG/Rad2"/>
</dbReference>
<evidence type="ECO:0000259" key="1">
    <source>
        <dbReference type="SMART" id="SM00484"/>
    </source>
</evidence>
<dbReference type="InterPro" id="IPR006086">
    <property type="entry name" value="XPG-I_dom"/>
</dbReference>
<organism evidence="2 3">
    <name type="scientific">Mycena alexandri</name>
    <dbReference type="NCBI Taxonomy" id="1745969"/>
    <lineage>
        <taxon>Eukaryota</taxon>
        <taxon>Fungi</taxon>
        <taxon>Dikarya</taxon>
        <taxon>Basidiomycota</taxon>
        <taxon>Agaricomycotina</taxon>
        <taxon>Agaricomycetes</taxon>
        <taxon>Agaricomycetidae</taxon>
        <taxon>Agaricales</taxon>
        <taxon>Marasmiineae</taxon>
        <taxon>Mycenaceae</taxon>
        <taxon>Mycena</taxon>
    </lineage>
</organism>
<feature type="domain" description="XPG-I" evidence="1">
    <location>
        <begin position="107"/>
        <end position="183"/>
    </location>
</feature>
<dbReference type="PRINTS" id="PR00853">
    <property type="entry name" value="XPGRADSUPER"/>
</dbReference>
<dbReference type="Proteomes" id="UP001218188">
    <property type="component" value="Unassembled WGS sequence"/>
</dbReference>
<gene>
    <name evidence="2" type="ORF">C8F04DRAFT_1398234</name>
</gene>
<dbReference type="PANTHER" id="PTHR11081">
    <property type="entry name" value="FLAP ENDONUCLEASE FAMILY MEMBER"/>
    <property type="match status" value="1"/>
</dbReference>
<comment type="caution">
    <text evidence="2">The sequence shown here is derived from an EMBL/GenBank/DDBJ whole genome shotgun (WGS) entry which is preliminary data.</text>
</comment>
<dbReference type="GO" id="GO:0017108">
    <property type="term" value="F:5'-flap endonuclease activity"/>
    <property type="evidence" value="ECO:0007669"/>
    <property type="project" value="TreeGrafter"/>
</dbReference>
<dbReference type="SUPFAM" id="SSF47807">
    <property type="entry name" value="5' to 3' exonuclease, C-terminal subdomain"/>
    <property type="match status" value="1"/>
</dbReference>
<dbReference type="Pfam" id="PF00867">
    <property type="entry name" value="XPG_I"/>
    <property type="match status" value="1"/>
</dbReference>
<proteinExistence type="predicted"/>
<evidence type="ECO:0000313" key="2">
    <source>
        <dbReference type="EMBL" id="KAJ7029852.1"/>
    </source>
</evidence>
<dbReference type="SMART" id="SM00484">
    <property type="entry name" value="XPGI"/>
    <property type="match status" value="1"/>
</dbReference>
<dbReference type="AlphaFoldDB" id="A0AAD6SMG1"/>
<keyword evidence="3" id="KW-1185">Reference proteome</keyword>
<dbReference type="EMBL" id="JARJCM010000097">
    <property type="protein sequence ID" value="KAJ7029852.1"/>
    <property type="molecule type" value="Genomic_DNA"/>
</dbReference>
<protein>
    <submittedName>
        <fullName evidence="2">PIN domain-like protein</fullName>
    </submittedName>
</protein>
<dbReference type="InterPro" id="IPR036279">
    <property type="entry name" value="5-3_exonuclease_C_sf"/>
</dbReference>
<sequence length="427" mass="47049">MSESSHGSRASGRARFRRTFRSRGIAVVNRGNWSRISVVSIVSVRAQRELVRITDVTDMVDNSPNPEIQALFYRLAQFLSLPMNAVFVFDRSSKPHPLATQFQDLIEAFGYHWYTAPGKADAELASLETMGITQFLTTTDVDAFIFGARAVMFPCAVDSKNTDKTEVTAYLASHIFINPDVGLSRGGLLLVAQLLGGDDYEGIPQCGVQLAHAVARGPLGEDLLSETLEQDQEITEISGDFIQFLCAWRRALARQFATDPYGYLGVERSTLLALLLEWGVAEPSLTEIAGLCQGQFSWGAARISKQFTQHLYSGIAMQSLLKPYNLNALLEAHIDHGMHYENELPRSAILRFIKEKKTPYLELYQIEISTTVLSLRTKSGLRDASAFPTTGLMIQNKGCQPQGCESSVGLISPRIETASTVMDLGGL</sequence>
<dbReference type="Gene3D" id="3.40.50.1010">
    <property type="entry name" value="5'-nuclease"/>
    <property type="match status" value="1"/>
</dbReference>
<dbReference type="GO" id="GO:0006281">
    <property type="term" value="P:DNA repair"/>
    <property type="evidence" value="ECO:0007669"/>
    <property type="project" value="UniProtKB-ARBA"/>
</dbReference>
<dbReference type="InterPro" id="IPR029060">
    <property type="entry name" value="PIN-like_dom_sf"/>
</dbReference>
<dbReference type="PANTHER" id="PTHR11081:SF75">
    <property type="entry name" value="ENDONUCLEASE, PUTATIVE (AFU_ORTHOLOGUE AFUA_3G13260)-RELATED"/>
    <property type="match status" value="1"/>
</dbReference>
<accession>A0AAD6SMG1</accession>
<name>A0AAD6SMG1_9AGAR</name>